<dbReference type="InterPro" id="IPR000847">
    <property type="entry name" value="LysR_HTH_N"/>
</dbReference>
<evidence type="ECO:0000256" key="3">
    <source>
        <dbReference type="ARBA" id="ARBA00023125"/>
    </source>
</evidence>
<dbReference type="InterPro" id="IPR058163">
    <property type="entry name" value="LysR-type_TF_proteobact-type"/>
</dbReference>
<dbReference type="RefSeq" id="WP_109583556.1">
    <property type="nucleotide sequence ID" value="NZ_QGGT01000002.1"/>
</dbReference>
<dbReference type="GO" id="GO:0043565">
    <property type="term" value="F:sequence-specific DNA binding"/>
    <property type="evidence" value="ECO:0007669"/>
    <property type="project" value="TreeGrafter"/>
</dbReference>
<keyword evidence="4" id="KW-0804">Transcription</keyword>
<dbReference type="PANTHER" id="PTHR30537:SF72">
    <property type="entry name" value="LYSR FAMILY TRANSCRIPTIONAL REGULATOR"/>
    <property type="match status" value="1"/>
</dbReference>
<feature type="domain" description="HTH lysR-type" evidence="5">
    <location>
        <begin position="1"/>
        <end position="59"/>
    </location>
</feature>
<dbReference type="InterPro" id="IPR005119">
    <property type="entry name" value="LysR_subst-bd"/>
</dbReference>
<keyword evidence="2" id="KW-0805">Transcription regulation</keyword>
<dbReference type="Pfam" id="PF03466">
    <property type="entry name" value="LysR_substrate"/>
    <property type="match status" value="1"/>
</dbReference>
<dbReference type="SUPFAM" id="SSF53850">
    <property type="entry name" value="Periplasmic binding protein-like II"/>
    <property type="match status" value="1"/>
</dbReference>
<organism evidence="6 7">
    <name type="scientific">Cupriavidus plantarum</name>
    <dbReference type="NCBI Taxonomy" id="942865"/>
    <lineage>
        <taxon>Bacteria</taxon>
        <taxon>Pseudomonadati</taxon>
        <taxon>Pseudomonadota</taxon>
        <taxon>Betaproteobacteria</taxon>
        <taxon>Burkholderiales</taxon>
        <taxon>Burkholderiaceae</taxon>
        <taxon>Cupriavidus</taxon>
    </lineage>
</organism>
<dbReference type="Gene3D" id="3.40.190.290">
    <property type="match status" value="1"/>
</dbReference>
<evidence type="ECO:0000313" key="6">
    <source>
        <dbReference type="EMBL" id="PWK35511.1"/>
    </source>
</evidence>
<keyword evidence="7" id="KW-1185">Reference proteome</keyword>
<dbReference type="Pfam" id="PF00126">
    <property type="entry name" value="HTH_1"/>
    <property type="match status" value="1"/>
</dbReference>
<evidence type="ECO:0000256" key="2">
    <source>
        <dbReference type="ARBA" id="ARBA00023015"/>
    </source>
</evidence>
<evidence type="ECO:0000256" key="1">
    <source>
        <dbReference type="ARBA" id="ARBA00009437"/>
    </source>
</evidence>
<dbReference type="Gene3D" id="1.10.10.10">
    <property type="entry name" value="Winged helix-like DNA-binding domain superfamily/Winged helix DNA-binding domain"/>
    <property type="match status" value="1"/>
</dbReference>
<reference evidence="6 7" key="1">
    <citation type="submission" date="2018-05" db="EMBL/GenBank/DDBJ databases">
        <title>Genomic Encyclopedia of Type Strains, Phase IV (KMG-V): Genome sequencing to study the core and pangenomes of soil and plant-associated prokaryotes.</title>
        <authorList>
            <person name="Whitman W."/>
        </authorList>
    </citation>
    <scope>NUCLEOTIDE SEQUENCE [LARGE SCALE GENOMIC DNA]</scope>
    <source>
        <strain evidence="6 7">SLV-132</strain>
    </source>
</reference>
<gene>
    <name evidence="6" type="ORF">C7419_102789</name>
</gene>
<dbReference type="CDD" id="cd08472">
    <property type="entry name" value="PBP2_CrgA_like_3"/>
    <property type="match status" value="1"/>
</dbReference>
<dbReference type="InterPro" id="IPR036390">
    <property type="entry name" value="WH_DNA-bd_sf"/>
</dbReference>
<dbReference type="AlphaFoldDB" id="A0A316ETK0"/>
<name>A0A316ETK0_9BURK</name>
<evidence type="ECO:0000256" key="4">
    <source>
        <dbReference type="ARBA" id="ARBA00023163"/>
    </source>
</evidence>
<dbReference type="GO" id="GO:0003700">
    <property type="term" value="F:DNA-binding transcription factor activity"/>
    <property type="evidence" value="ECO:0007669"/>
    <property type="project" value="InterPro"/>
</dbReference>
<evidence type="ECO:0000259" key="5">
    <source>
        <dbReference type="PROSITE" id="PS50931"/>
    </source>
</evidence>
<dbReference type="SUPFAM" id="SSF46785">
    <property type="entry name" value="Winged helix' DNA-binding domain"/>
    <property type="match status" value="1"/>
</dbReference>
<dbReference type="EMBL" id="QGGT01000002">
    <property type="protein sequence ID" value="PWK35511.1"/>
    <property type="molecule type" value="Genomic_DNA"/>
</dbReference>
<comment type="caution">
    <text evidence="6">The sequence shown here is derived from an EMBL/GenBank/DDBJ whole genome shotgun (WGS) entry which is preliminary data.</text>
</comment>
<dbReference type="FunFam" id="1.10.10.10:FF:000001">
    <property type="entry name" value="LysR family transcriptional regulator"/>
    <property type="match status" value="1"/>
</dbReference>
<dbReference type="FunFam" id="3.40.190.290:FF:000001">
    <property type="entry name" value="Transcriptional regulator, LysR family"/>
    <property type="match status" value="1"/>
</dbReference>
<dbReference type="GO" id="GO:0006351">
    <property type="term" value="P:DNA-templated transcription"/>
    <property type="evidence" value="ECO:0007669"/>
    <property type="project" value="TreeGrafter"/>
</dbReference>
<dbReference type="Proteomes" id="UP000245754">
    <property type="component" value="Unassembled WGS sequence"/>
</dbReference>
<proteinExistence type="inferred from homology"/>
<sequence length="320" mass="34748">MDSLDTLRIFLRVADLGGFARASASLELSKAAVSMAVQRLEASLDTQLFHRTTRKVQLTPDGHAFYERARDLLDDMDELHGMFRRGEHALKGRLRVDMPAGLAQQTVLPRLPEFLAAHPDLQIEISGTDRRVDIVREGFDCVIRVGPLEDSSLVARPLGVLPLLNCASPGYLRQYGTPLTLAELRTHRLVHFVGTFGQRAAGFEYVEDGEAKALPMQGAVTVNNGQSYEAAALAGLGIVQAPAHTMRGLIAAGKLVEILPTFLPPPMPVALLYAQRRNLPLRVRAFMEWVTALLTQAIVKPAPASATPVSNPSAPPADPT</sequence>
<accession>A0A316ETK0</accession>
<protein>
    <submittedName>
        <fullName evidence="6">Transcriptional regulator</fullName>
    </submittedName>
</protein>
<evidence type="ECO:0000313" key="7">
    <source>
        <dbReference type="Proteomes" id="UP000245754"/>
    </source>
</evidence>
<keyword evidence="3" id="KW-0238">DNA-binding</keyword>
<dbReference type="PANTHER" id="PTHR30537">
    <property type="entry name" value="HTH-TYPE TRANSCRIPTIONAL REGULATOR"/>
    <property type="match status" value="1"/>
</dbReference>
<dbReference type="InterPro" id="IPR036388">
    <property type="entry name" value="WH-like_DNA-bd_sf"/>
</dbReference>
<comment type="similarity">
    <text evidence="1">Belongs to the LysR transcriptional regulatory family.</text>
</comment>
<dbReference type="PROSITE" id="PS50931">
    <property type="entry name" value="HTH_LYSR"/>
    <property type="match status" value="1"/>
</dbReference>